<dbReference type="Pfam" id="PF24693">
    <property type="entry name" value="DUF7660"/>
    <property type="match status" value="1"/>
</dbReference>
<evidence type="ECO:0000259" key="1">
    <source>
        <dbReference type="Pfam" id="PF24693"/>
    </source>
</evidence>
<dbReference type="Proteomes" id="UP000278006">
    <property type="component" value="Unassembled WGS sequence"/>
</dbReference>
<protein>
    <recommendedName>
        <fullName evidence="1">DUF7660 domain-containing protein</fullName>
    </recommendedName>
</protein>
<dbReference type="OrthoDB" id="2628285at2"/>
<keyword evidence="4" id="KW-1185">Reference proteome</keyword>
<name>A0A3M6R023_9BURK</name>
<dbReference type="EMBL" id="RDQO01000001">
    <property type="protein sequence ID" value="RMX08132.1"/>
    <property type="molecule type" value="Genomic_DNA"/>
</dbReference>
<dbReference type="EMBL" id="RDQO01000001">
    <property type="protein sequence ID" value="RMX08131.1"/>
    <property type="molecule type" value="Genomic_DNA"/>
</dbReference>
<reference evidence="3 4" key="1">
    <citation type="submission" date="2018-10" db="EMBL/GenBank/DDBJ databases">
        <title>Draft genome of Cortibacter populi DSM10536.</title>
        <authorList>
            <person name="Bernier A.-M."/>
            <person name="Bernard K."/>
        </authorList>
    </citation>
    <scope>NUCLEOTIDE SEQUENCE [LARGE SCALE GENOMIC DNA]</scope>
    <source>
        <strain evidence="3 4">DSM 105136</strain>
    </source>
</reference>
<dbReference type="InterPro" id="IPR056077">
    <property type="entry name" value="DUF7660"/>
</dbReference>
<dbReference type="AlphaFoldDB" id="A0A3M6R023"/>
<sequence>MEQDRLFNSLNSVSDESSFVHFVKLLVADRQSADRFPLTIDGFRGDWANHTITDFLEAAVSWAEDSDFGERPGPKPSNPWYLFALFLWAGQGYE</sequence>
<comment type="caution">
    <text evidence="3">The sequence shown here is derived from an EMBL/GenBank/DDBJ whole genome shotgun (WGS) entry which is preliminary data.</text>
</comment>
<evidence type="ECO:0000313" key="2">
    <source>
        <dbReference type="EMBL" id="RMX08131.1"/>
    </source>
</evidence>
<proteinExistence type="predicted"/>
<dbReference type="RefSeq" id="WP_122226255.1">
    <property type="nucleotide sequence ID" value="NZ_RDQO01000001.1"/>
</dbReference>
<accession>A0A3M6R023</accession>
<feature type="domain" description="DUF7660" evidence="1">
    <location>
        <begin position="18"/>
        <end position="94"/>
    </location>
</feature>
<evidence type="ECO:0000313" key="3">
    <source>
        <dbReference type="EMBL" id="RMX08132.1"/>
    </source>
</evidence>
<gene>
    <name evidence="2" type="ORF">D8I35_03120</name>
    <name evidence="3" type="ORF">D8I35_03125</name>
</gene>
<evidence type="ECO:0000313" key="4">
    <source>
        <dbReference type="Proteomes" id="UP000278006"/>
    </source>
</evidence>
<organism evidence="3 4">
    <name type="scientific">Corticibacter populi</name>
    <dbReference type="NCBI Taxonomy" id="1550736"/>
    <lineage>
        <taxon>Bacteria</taxon>
        <taxon>Pseudomonadati</taxon>
        <taxon>Pseudomonadota</taxon>
        <taxon>Betaproteobacteria</taxon>
        <taxon>Burkholderiales</taxon>
        <taxon>Comamonadaceae</taxon>
        <taxon>Corticibacter</taxon>
    </lineage>
</organism>